<dbReference type="InterPro" id="IPR002293">
    <property type="entry name" value="AA/rel_permease1"/>
</dbReference>
<sequence length="507" mass="56255">MKDNSVKKMHWLTLALMSFVPLWGFNNITQGFFYYNGMGAIIPWIVVLVLYFLPYALMVGEMGAVFKKSSGGVSSWVNQTMGRRIAFYAGWTYWVVHTPYLAQKPTRILVALGWLFSGNGNFVNGLAPIIVQGVALIMFIIAIFLTLRGLNFLKHLSSVVGFCSFFMSILFILMMFAATAINKDVSFAAINWGSSDTWLSGININSLLNLSILILAVGGCEKMAPYVNHLEKPSKGFPKVMITLTIMVAFCALLGTIALAMMFPTGIQKEFLANGAYEAFRNVGNYYGVGNLFTYIYAILETLLNMTVIIVSIDAPLRVLLGSTDKEFVPGWLFKKNKKGVYINGVILVAIIVSILIIIPALGIGSVDSMIKYIIELNSICMPLRYLWVFLAYIMLKKSGEFANAEYTLTKNRGFGMLLGIWCFAITAYACVSQMVTVDYGTAEGIFKLVLNLLTPLILLGLGLILPVIARRSNGDVYIDGKYHPELDEYNLEIQRLKKEAAIKGHE</sequence>
<reference evidence="8 9" key="1">
    <citation type="submission" date="2017-04" db="EMBL/GenBank/DDBJ databases">
        <title>Monoglobus pectinilyticus 14 draft genome.</title>
        <authorList>
            <person name="Kim C."/>
            <person name="Rosendale D.I."/>
            <person name="Kelly W.J."/>
            <person name="Tannock G.W."/>
            <person name="Patchett M.L."/>
            <person name="Jordens J.Z."/>
        </authorList>
    </citation>
    <scope>NUCLEOTIDE SEQUENCE [LARGE SCALE GENOMIC DNA]</scope>
    <source>
        <strain evidence="8 9">14</strain>
    </source>
</reference>
<dbReference type="PIRSF" id="PIRSF006060">
    <property type="entry name" value="AA_transporter"/>
    <property type="match status" value="1"/>
</dbReference>
<feature type="transmembrane region" description="Helical" evidence="7">
    <location>
        <begin position="449"/>
        <end position="470"/>
    </location>
</feature>
<dbReference type="KEGG" id="mpec:B9O19_00452"/>
<dbReference type="Pfam" id="PF13520">
    <property type="entry name" value="AA_permease_2"/>
    <property type="match status" value="1"/>
</dbReference>
<gene>
    <name evidence="8" type="primary">ycaM</name>
    <name evidence="8" type="ORF">B9O19_00452</name>
</gene>
<dbReference type="PANTHER" id="PTHR42770">
    <property type="entry name" value="AMINO ACID TRANSPORTER-RELATED"/>
    <property type="match status" value="1"/>
</dbReference>
<evidence type="ECO:0000256" key="5">
    <source>
        <dbReference type="ARBA" id="ARBA00022989"/>
    </source>
</evidence>
<feature type="transmembrane region" description="Helical" evidence="7">
    <location>
        <begin position="41"/>
        <end position="64"/>
    </location>
</feature>
<evidence type="ECO:0000313" key="9">
    <source>
        <dbReference type="Proteomes" id="UP000235589"/>
    </source>
</evidence>
<dbReference type="GO" id="GO:0005886">
    <property type="term" value="C:plasma membrane"/>
    <property type="evidence" value="ECO:0007669"/>
    <property type="project" value="UniProtKB-SubCell"/>
</dbReference>
<keyword evidence="3" id="KW-1003">Cell membrane</keyword>
<dbReference type="Proteomes" id="UP000235589">
    <property type="component" value="Chromosome"/>
</dbReference>
<accession>A0A2K9P024</accession>
<dbReference type="PANTHER" id="PTHR42770:SF15">
    <property type="entry name" value="GLUTAMATE_GAMMA-AMINOBUTYRATE ANTIPORTER-RELATED"/>
    <property type="match status" value="1"/>
</dbReference>
<feature type="transmembrane region" description="Helical" evidence="7">
    <location>
        <begin position="341"/>
        <end position="364"/>
    </location>
</feature>
<feature type="transmembrane region" description="Helical" evidence="7">
    <location>
        <begin position="85"/>
        <end position="102"/>
    </location>
</feature>
<evidence type="ECO:0000313" key="8">
    <source>
        <dbReference type="EMBL" id="AUO18636.1"/>
    </source>
</evidence>
<dbReference type="EMBL" id="CP020991">
    <property type="protein sequence ID" value="AUO18636.1"/>
    <property type="molecule type" value="Genomic_DNA"/>
</dbReference>
<dbReference type="GeneID" id="98061876"/>
<feature type="transmembrane region" description="Helical" evidence="7">
    <location>
        <begin position="295"/>
        <end position="321"/>
    </location>
</feature>
<feature type="transmembrane region" description="Helical" evidence="7">
    <location>
        <begin position="12"/>
        <end position="35"/>
    </location>
</feature>
<organism evidence="8 9">
    <name type="scientific">Monoglobus pectinilyticus</name>
    <dbReference type="NCBI Taxonomy" id="1981510"/>
    <lineage>
        <taxon>Bacteria</taxon>
        <taxon>Bacillati</taxon>
        <taxon>Bacillota</taxon>
        <taxon>Clostridia</taxon>
        <taxon>Monoglobales</taxon>
        <taxon>Monoglobaceae</taxon>
        <taxon>Monoglobus</taxon>
    </lineage>
</organism>
<feature type="transmembrane region" description="Helical" evidence="7">
    <location>
        <begin position="240"/>
        <end position="263"/>
    </location>
</feature>
<feature type="transmembrane region" description="Helical" evidence="7">
    <location>
        <begin position="198"/>
        <end position="219"/>
    </location>
</feature>
<dbReference type="GO" id="GO:0022857">
    <property type="term" value="F:transmembrane transporter activity"/>
    <property type="evidence" value="ECO:0007669"/>
    <property type="project" value="InterPro"/>
</dbReference>
<name>A0A2K9P024_9FIRM</name>
<comment type="subcellular location">
    <subcellularLocation>
        <location evidence="1">Cell membrane</location>
        <topology evidence="1">Multi-pass membrane protein</topology>
    </subcellularLocation>
</comment>
<keyword evidence="5 7" id="KW-1133">Transmembrane helix</keyword>
<feature type="transmembrane region" description="Helical" evidence="7">
    <location>
        <begin position="159"/>
        <end position="178"/>
    </location>
</feature>
<proteinExistence type="predicted"/>
<keyword evidence="4 7" id="KW-0812">Transmembrane</keyword>
<keyword evidence="2" id="KW-0813">Transport</keyword>
<evidence type="ECO:0000256" key="4">
    <source>
        <dbReference type="ARBA" id="ARBA00022692"/>
    </source>
</evidence>
<evidence type="ECO:0000256" key="6">
    <source>
        <dbReference type="ARBA" id="ARBA00023136"/>
    </source>
</evidence>
<evidence type="ECO:0000256" key="3">
    <source>
        <dbReference type="ARBA" id="ARBA00022475"/>
    </source>
</evidence>
<protein>
    <submittedName>
        <fullName evidence="8">Amino acid permease-associated region</fullName>
    </submittedName>
</protein>
<evidence type="ECO:0000256" key="1">
    <source>
        <dbReference type="ARBA" id="ARBA00004651"/>
    </source>
</evidence>
<keyword evidence="9" id="KW-1185">Reference proteome</keyword>
<evidence type="ECO:0000256" key="7">
    <source>
        <dbReference type="SAM" id="Phobius"/>
    </source>
</evidence>
<evidence type="ECO:0000256" key="2">
    <source>
        <dbReference type="ARBA" id="ARBA00022448"/>
    </source>
</evidence>
<dbReference type="AlphaFoldDB" id="A0A2K9P024"/>
<dbReference type="InterPro" id="IPR050367">
    <property type="entry name" value="APC_superfamily"/>
</dbReference>
<dbReference type="Gene3D" id="1.20.1740.10">
    <property type="entry name" value="Amino acid/polyamine transporter I"/>
    <property type="match status" value="1"/>
</dbReference>
<feature type="transmembrane region" description="Helical" evidence="7">
    <location>
        <begin position="370"/>
        <end position="394"/>
    </location>
</feature>
<keyword evidence="6 7" id="KW-0472">Membrane</keyword>
<dbReference type="OrthoDB" id="92719at2"/>
<feature type="transmembrane region" description="Helical" evidence="7">
    <location>
        <begin position="122"/>
        <end position="147"/>
    </location>
</feature>
<dbReference type="RefSeq" id="WP_102364923.1">
    <property type="nucleotide sequence ID" value="NZ_CP020991.1"/>
</dbReference>
<feature type="transmembrane region" description="Helical" evidence="7">
    <location>
        <begin position="415"/>
        <end position="437"/>
    </location>
</feature>